<evidence type="ECO:0000256" key="2">
    <source>
        <dbReference type="SAM" id="Phobius"/>
    </source>
</evidence>
<feature type="transmembrane region" description="Helical" evidence="2">
    <location>
        <begin position="66"/>
        <end position="88"/>
    </location>
</feature>
<evidence type="ECO:0000259" key="3">
    <source>
        <dbReference type="SMART" id="SM00736"/>
    </source>
</evidence>
<gene>
    <name evidence="4" type="primary">AXL2</name>
    <name evidence="4" type="ORF">QC761_200290</name>
</gene>
<keyword evidence="5" id="KW-1185">Reference proteome</keyword>
<dbReference type="SUPFAM" id="SSF49313">
    <property type="entry name" value="Cadherin-like"/>
    <property type="match status" value="4"/>
</dbReference>
<keyword evidence="2" id="KW-1133">Transmembrane helix</keyword>
<dbReference type="InterPro" id="IPR015919">
    <property type="entry name" value="Cadherin-like_sf"/>
</dbReference>
<dbReference type="InterPro" id="IPR006644">
    <property type="entry name" value="Cadg"/>
</dbReference>
<dbReference type="Proteomes" id="UP001322138">
    <property type="component" value="Unassembled WGS sequence"/>
</dbReference>
<dbReference type="EMBL" id="JAFFGZ010000004">
    <property type="protein sequence ID" value="KAK4645291.1"/>
    <property type="molecule type" value="Genomic_DNA"/>
</dbReference>
<feature type="region of interest" description="Disordered" evidence="1">
    <location>
        <begin position="687"/>
        <end position="747"/>
    </location>
</feature>
<accession>A0ABR0FNI2</accession>
<feature type="compositionally biased region" description="Low complexity" evidence="1">
    <location>
        <begin position="732"/>
        <end position="743"/>
    </location>
</feature>
<dbReference type="InterPro" id="IPR013783">
    <property type="entry name" value="Ig-like_fold"/>
</dbReference>
<feature type="region of interest" description="Disordered" evidence="1">
    <location>
        <begin position="973"/>
        <end position="1059"/>
    </location>
</feature>
<feature type="transmembrane region" description="Helical" evidence="2">
    <location>
        <begin position="20"/>
        <end position="45"/>
    </location>
</feature>
<feature type="domain" description="Dystroglycan-type cadherin-like" evidence="3">
    <location>
        <begin position="83"/>
        <end position="182"/>
    </location>
</feature>
<feature type="compositionally biased region" description="Basic residues" evidence="1">
    <location>
        <begin position="781"/>
        <end position="795"/>
    </location>
</feature>
<feature type="compositionally biased region" description="Polar residues" evidence="1">
    <location>
        <begin position="708"/>
        <end position="726"/>
    </location>
</feature>
<dbReference type="Pfam" id="PF05345">
    <property type="entry name" value="He_PIG"/>
    <property type="match status" value="3"/>
</dbReference>
<name>A0ABR0FNI2_9PEZI</name>
<dbReference type="GeneID" id="87895234"/>
<proteinExistence type="predicted"/>
<organism evidence="4 5">
    <name type="scientific">Podospora bellae-mahoneyi</name>
    <dbReference type="NCBI Taxonomy" id="2093777"/>
    <lineage>
        <taxon>Eukaryota</taxon>
        <taxon>Fungi</taxon>
        <taxon>Dikarya</taxon>
        <taxon>Ascomycota</taxon>
        <taxon>Pezizomycotina</taxon>
        <taxon>Sordariomycetes</taxon>
        <taxon>Sordariomycetidae</taxon>
        <taxon>Sordariales</taxon>
        <taxon>Podosporaceae</taxon>
        <taxon>Podospora</taxon>
    </lineage>
</organism>
<dbReference type="Gene3D" id="2.60.40.10">
    <property type="entry name" value="Immunoglobulins"/>
    <property type="match status" value="4"/>
</dbReference>
<evidence type="ECO:0000313" key="4">
    <source>
        <dbReference type="EMBL" id="KAK4645291.1"/>
    </source>
</evidence>
<comment type="caution">
    <text evidence="4">The sequence shown here is derived from an EMBL/GenBank/DDBJ whole genome shotgun (WGS) entry which is preliminary data.</text>
</comment>
<dbReference type="SMART" id="SM00736">
    <property type="entry name" value="CADG"/>
    <property type="match status" value="2"/>
</dbReference>
<protein>
    <submittedName>
        <fullName evidence="4">Polarity establishment/cellular polarization</fullName>
    </submittedName>
</protein>
<keyword evidence="2" id="KW-0472">Membrane</keyword>
<feature type="transmembrane region" description="Helical" evidence="2">
    <location>
        <begin position="527"/>
        <end position="549"/>
    </location>
</feature>
<sequence>MDSTFPSVQCNLALSILKNLGTAFCNCFLFWSLLVYTTTYSAHLHAAITLTRSSNLSAVAIMRPQLAAWISILLADLVAAVPTVSFPINSQVPPVARVGQPFAFVFSPSTFTSSFPLTYTLANAPRWLSIDSSNRRLFGTPGEGDVAPGEVVGVPVNLVATDQTGSTTHEATLVVSRNRGPNVEVPLEQQIPNFGIFSSPYSILSGPDAPFSFALDQKTFTSVSNSRLGYYAVMADNTPLPAWVSFDPDKLSFSGRTPPLDSLIQPPQRFAFHLVASDVAGFAGAALQFDLVVGVNQISAEETTIILTAVPGKPVSYTKLKDIVKLDGKPPSTGEVTLNTSSDMPAWLSVNKDSWDITGTPTEKSTSTNFTITFQDNFSDTLNITMLVDVENQATKAADVFKGSLPILTATPGQHFSFDFRPHLVNPNDIEISVSQGDSASWIRFDTGRKTLSGHPPSVSKDTIAALGVSAQSRSSNKSDKLSMKLLIRAAAHSTPHSDTPSDADSTPLGGVLPVGGDAAPSGKVNMVLLGILLPTILSAFVVAFAVFWRYRRQKAKQRPLLTTRDISGPLPGSFVITSNGPNTAPSLPDISHNFDRSFTVGDVFTPEKKMYFESRSSFLTKGSAPTSLATVKLLPPSVRSKHGGARGGRIPFLGGGSFGAMRLGSSLASISERSVNDEAGEMDARTAGLLGNKTTGSFRDGIEINIPSVQGTPRSRYNDSRNSPYQPHAMASPRSRSSSAGSDPETFPLRAESRLAHYGPPEIARRFMWPWFRGNNSRSRSSKLRWGSRTHSKQPRTSTVDTFAYKRTEQSIGLGYADAGMAPEITPPPRARLLGAVPLARPVTRRGPTDASLEGMILSQGQSGMSIPMNAPPTTPGGPGASSVASQKGISLPPLPDWRESPDDFLGLSYDDLVKNSPFHPSATWQSISTNTNDEWVDETVVSMDTPQRETAKKDMGTPSNWAVLQDSPFIKDWDAGIDSPSPMSIEPGDASTPAGNEKREQQPTSSRTQPSNISAAVGYKRGFQRDQSGLPGRSESKGVSLMSGKSRGEESDFAVYI</sequence>
<evidence type="ECO:0000313" key="5">
    <source>
        <dbReference type="Proteomes" id="UP001322138"/>
    </source>
</evidence>
<keyword evidence="2" id="KW-0812">Transmembrane</keyword>
<dbReference type="RefSeq" id="XP_062734267.1">
    <property type="nucleotide sequence ID" value="XM_062875752.1"/>
</dbReference>
<reference evidence="4 5" key="1">
    <citation type="journal article" date="2023" name="bioRxiv">
        <title>High-quality genome assemblies of four members of thePodospora anserinaspecies complex.</title>
        <authorList>
            <person name="Ament-Velasquez S.L."/>
            <person name="Vogan A.A."/>
            <person name="Wallerman O."/>
            <person name="Hartmann F."/>
            <person name="Gautier V."/>
            <person name="Silar P."/>
            <person name="Giraud T."/>
            <person name="Johannesson H."/>
        </authorList>
    </citation>
    <scope>NUCLEOTIDE SEQUENCE [LARGE SCALE GENOMIC DNA]</scope>
    <source>
        <strain evidence="4 5">CBS 112042</strain>
    </source>
</reference>
<evidence type="ECO:0000256" key="1">
    <source>
        <dbReference type="SAM" id="MobiDB-lite"/>
    </source>
</evidence>
<feature type="domain" description="Dystroglycan-type cadherin-like" evidence="3">
    <location>
        <begin position="200"/>
        <end position="299"/>
    </location>
</feature>
<feature type="compositionally biased region" description="Polar residues" evidence="1">
    <location>
        <begin position="1004"/>
        <end position="1016"/>
    </location>
</feature>
<feature type="region of interest" description="Disordered" evidence="1">
    <location>
        <begin position="777"/>
        <end position="799"/>
    </location>
</feature>